<keyword evidence="6" id="KW-1185">Reference proteome</keyword>
<dbReference type="EMBL" id="MBFS01000357">
    <property type="protein sequence ID" value="PVV02696.1"/>
    <property type="molecule type" value="Genomic_DNA"/>
</dbReference>
<feature type="compositionally biased region" description="Basic and acidic residues" evidence="3">
    <location>
        <begin position="115"/>
        <end position="124"/>
    </location>
</feature>
<dbReference type="InterPro" id="IPR000504">
    <property type="entry name" value="RRM_dom"/>
</dbReference>
<dbReference type="Pfam" id="PF00076">
    <property type="entry name" value="RRM_1"/>
    <property type="match status" value="1"/>
</dbReference>
<dbReference type="STRING" id="133381.A0A2T9ZDN5"/>
<proteinExistence type="predicted"/>
<gene>
    <name evidence="5" type="ORF">BB560_002842</name>
</gene>
<feature type="compositionally biased region" description="Acidic residues" evidence="3">
    <location>
        <begin position="71"/>
        <end position="96"/>
    </location>
</feature>
<reference evidence="5 6" key="1">
    <citation type="journal article" date="2018" name="MBio">
        <title>Comparative Genomics Reveals the Core Gene Toolbox for the Fungus-Insect Symbiosis.</title>
        <authorList>
            <person name="Wang Y."/>
            <person name="Stata M."/>
            <person name="Wang W."/>
            <person name="Stajich J.E."/>
            <person name="White M.M."/>
            <person name="Moncalvo J.M."/>
        </authorList>
    </citation>
    <scope>NUCLEOTIDE SEQUENCE [LARGE SCALE GENOMIC DNA]</scope>
    <source>
        <strain evidence="5 6">SC-DP-2</strain>
    </source>
</reference>
<dbReference type="Proteomes" id="UP000245609">
    <property type="component" value="Unassembled WGS sequence"/>
</dbReference>
<evidence type="ECO:0000256" key="2">
    <source>
        <dbReference type="PROSITE-ProRule" id="PRU00176"/>
    </source>
</evidence>
<accession>A0A2T9ZDN5</accession>
<sequence>MRGQAFVVFRDVSSAAIAKRQLDGFEFFSRHVVVNYAKSKSDAVSKLDGTYFTQLQERKQKMARKIKMDENELAEENTDSGSDSSEEMESEAEENEALSQGLKKREIDDSEEQDSASKKQKMDENSPENESNVLFIDNLPDVVTNEMLLALCGQYPGFREVRRVPGKPYLAFIDYDTVSQAIHARDILNGFKISPTISLQISFAKV</sequence>
<evidence type="ECO:0000256" key="3">
    <source>
        <dbReference type="SAM" id="MobiDB-lite"/>
    </source>
</evidence>
<feature type="region of interest" description="Disordered" evidence="3">
    <location>
        <begin position="63"/>
        <end position="133"/>
    </location>
</feature>
<dbReference type="OrthoDB" id="277802at2759"/>
<dbReference type="Gene3D" id="3.30.70.330">
    <property type="match status" value="2"/>
</dbReference>
<dbReference type="InterPro" id="IPR035979">
    <property type="entry name" value="RBD_domain_sf"/>
</dbReference>
<dbReference type="CDD" id="cd12247">
    <property type="entry name" value="RRM2_U1A_like"/>
    <property type="match status" value="1"/>
</dbReference>
<organism evidence="5 6">
    <name type="scientific">Smittium megazygosporum</name>
    <dbReference type="NCBI Taxonomy" id="133381"/>
    <lineage>
        <taxon>Eukaryota</taxon>
        <taxon>Fungi</taxon>
        <taxon>Fungi incertae sedis</taxon>
        <taxon>Zoopagomycota</taxon>
        <taxon>Kickxellomycotina</taxon>
        <taxon>Harpellomycetes</taxon>
        <taxon>Harpellales</taxon>
        <taxon>Legeriomycetaceae</taxon>
        <taxon>Smittium</taxon>
    </lineage>
</organism>
<dbReference type="SMART" id="SM00360">
    <property type="entry name" value="RRM"/>
    <property type="match status" value="1"/>
</dbReference>
<dbReference type="SUPFAM" id="SSF54928">
    <property type="entry name" value="RNA-binding domain, RBD"/>
    <property type="match status" value="1"/>
</dbReference>
<comment type="caution">
    <text evidence="5">The sequence shown here is derived from an EMBL/GenBank/DDBJ whole genome shotgun (WGS) entry which is preliminary data.</text>
</comment>
<dbReference type="PANTHER" id="PTHR10501">
    <property type="entry name" value="U1 SMALL NUCLEAR RIBONUCLEOPROTEIN A/U2 SMALL NUCLEAR RIBONUCLEOPROTEIN B"/>
    <property type="match status" value="1"/>
</dbReference>
<evidence type="ECO:0000313" key="5">
    <source>
        <dbReference type="EMBL" id="PVV02696.1"/>
    </source>
</evidence>
<keyword evidence="1 2" id="KW-0694">RNA-binding</keyword>
<evidence type="ECO:0000256" key="1">
    <source>
        <dbReference type="ARBA" id="ARBA00022884"/>
    </source>
</evidence>
<dbReference type="InterPro" id="IPR012677">
    <property type="entry name" value="Nucleotide-bd_a/b_plait_sf"/>
</dbReference>
<dbReference type="PROSITE" id="PS50102">
    <property type="entry name" value="RRM"/>
    <property type="match status" value="1"/>
</dbReference>
<feature type="domain" description="RRM" evidence="4">
    <location>
        <begin position="132"/>
        <end position="206"/>
    </location>
</feature>
<dbReference type="GO" id="GO:0003723">
    <property type="term" value="F:RNA binding"/>
    <property type="evidence" value="ECO:0007669"/>
    <property type="project" value="UniProtKB-UniRule"/>
</dbReference>
<protein>
    <recommendedName>
        <fullName evidence="4">RRM domain-containing protein</fullName>
    </recommendedName>
</protein>
<evidence type="ECO:0000259" key="4">
    <source>
        <dbReference type="PROSITE" id="PS50102"/>
    </source>
</evidence>
<dbReference type="FunFam" id="3.30.70.330:FF:000029">
    <property type="entry name" value="U2 small nuclear ribonucleoprotein B"/>
    <property type="match status" value="1"/>
</dbReference>
<dbReference type="AlphaFoldDB" id="A0A2T9ZDN5"/>
<name>A0A2T9ZDN5_9FUNG</name>
<evidence type="ECO:0000313" key="6">
    <source>
        <dbReference type="Proteomes" id="UP000245609"/>
    </source>
</evidence>